<name>A0ABU6QMS3_9FABA</name>
<dbReference type="EMBL" id="JASCZI010000723">
    <property type="protein sequence ID" value="MED6113138.1"/>
    <property type="molecule type" value="Genomic_DNA"/>
</dbReference>
<reference evidence="2 3" key="1">
    <citation type="journal article" date="2023" name="Plants (Basel)">
        <title>Bridging the Gap: Combining Genomics and Transcriptomics Approaches to Understand Stylosanthes scabra, an Orphan Legume from the Brazilian Caatinga.</title>
        <authorList>
            <person name="Ferreira-Neto J.R.C."/>
            <person name="da Silva M.D."/>
            <person name="Binneck E."/>
            <person name="de Melo N.F."/>
            <person name="da Silva R.H."/>
            <person name="de Melo A.L.T.M."/>
            <person name="Pandolfi V."/>
            <person name="Bustamante F.O."/>
            <person name="Brasileiro-Vidal A.C."/>
            <person name="Benko-Iseppon A.M."/>
        </authorList>
    </citation>
    <scope>NUCLEOTIDE SEQUENCE [LARGE SCALE GENOMIC DNA]</scope>
    <source>
        <tissue evidence="2">Leaves</tissue>
    </source>
</reference>
<comment type="caution">
    <text evidence="2">The sequence shown here is derived from an EMBL/GenBank/DDBJ whole genome shotgun (WGS) entry which is preliminary data.</text>
</comment>
<organism evidence="2 3">
    <name type="scientific">Stylosanthes scabra</name>
    <dbReference type="NCBI Taxonomy" id="79078"/>
    <lineage>
        <taxon>Eukaryota</taxon>
        <taxon>Viridiplantae</taxon>
        <taxon>Streptophyta</taxon>
        <taxon>Embryophyta</taxon>
        <taxon>Tracheophyta</taxon>
        <taxon>Spermatophyta</taxon>
        <taxon>Magnoliopsida</taxon>
        <taxon>eudicotyledons</taxon>
        <taxon>Gunneridae</taxon>
        <taxon>Pentapetalae</taxon>
        <taxon>rosids</taxon>
        <taxon>fabids</taxon>
        <taxon>Fabales</taxon>
        <taxon>Fabaceae</taxon>
        <taxon>Papilionoideae</taxon>
        <taxon>50 kb inversion clade</taxon>
        <taxon>dalbergioids sensu lato</taxon>
        <taxon>Dalbergieae</taxon>
        <taxon>Pterocarpus clade</taxon>
        <taxon>Stylosanthes</taxon>
    </lineage>
</organism>
<gene>
    <name evidence="2" type="ORF">PIB30_068081</name>
</gene>
<feature type="region of interest" description="Disordered" evidence="1">
    <location>
        <begin position="126"/>
        <end position="183"/>
    </location>
</feature>
<evidence type="ECO:0000313" key="3">
    <source>
        <dbReference type="Proteomes" id="UP001341840"/>
    </source>
</evidence>
<keyword evidence="3" id="KW-1185">Reference proteome</keyword>
<protein>
    <submittedName>
        <fullName evidence="2">Uncharacterized protein</fullName>
    </submittedName>
</protein>
<accession>A0ABU6QMS3</accession>
<evidence type="ECO:0000313" key="2">
    <source>
        <dbReference type="EMBL" id="MED6113138.1"/>
    </source>
</evidence>
<evidence type="ECO:0000256" key="1">
    <source>
        <dbReference type="SAM" id="MobiDB-lite"/>
    </source>
</evidence>
<proteinExistence type="predicted"/>
<dbReference type="Proteomes" id="UP001341840">
    <property type="component" value="Unassembled WGS sequence"/>
</dbReference>
<sequence>MVTQTELDSEENITFFKRAFILYIQKALLYPNNSTSLYPKTPPTVLDVIYRASMNWVRHVYIFLFSGIQEMRKKNLKSVGWCVFALLVIYFHETHHGEESEKAEAQPPWLAYWKDETLQKRIKDEFEDPGGLVNQARSRVPKMLPSAEKKKTTTKKKGWAAKKGGENTDNEQHASKVLTNGRS</sequence>
<feature type="compositionally biased region" description="Basic and acidic residues" evidence="1">
    <location>
        <begin position="163"/>
        <end position="174"/>
    </location>
</feature>